<evidence type="ECO:0000256" key="1">
    <source>
        <dbReference type="SAM" id="Phobius"/>
    </source>
</evidence>
<feature type="transmembrane region" description="Helical" evidence="1">
    <location>
        <begin position="170"/>
        <end position="190"/>
    </location>
</feature>
<accession>A0A220MJD0</accession>
<keyword evidence="1" id="KW-0812">Transmembrane</keyword>
<protein>
    <submittedName>
        <fullName evidence="2">Uncharacterized protein</fullName>
    </submittedName>
</protein>
<proteinExistence type="predicted"/>
<name>A0A220MJD0_9BACL</name>
<reference evidence="2 3" key="1">
    <citation type="submission" date="2016-11" db="EMBL/GenBank/DDBJ databases">
        <authorList>
            <person name="Jaros S."/>
            <person name="Januszkiewicz K."/>
            <person name="Wedrychowicz H."/>
        </authorList>
    </citation>
    <scope>NUCLEOTIDE SEQUENCE [LARGE SCALE GENOMIC DNA]</scope>
    <source>
        <strain evidence="2 3">NF2</strain>
    </source>
</reference>
<dbReference type="Proteomes" id="UP000197781">
    <property type="component" value="Chromosome"/>
</dbReference>
<dbReference type="EMBL" id="CP018145">
    <property type="protein sequence ID" value="ASJ54879.1"/>
    <property type="molecule type" value="Genomic_DNA"/>
</dbReference>
<evidence type="ECO:0000313" key="3">
    <source>
        <dbReference type="Proteomes" id="UP000197781"/>
    </source>
</evidence>
<keyword evidence="1" id="KW-1133">Transmembrane helix</keyword>
<dbReference type="AlphaFoldDB" id="A0A220MJD0"/>
<gene>
    <name evidence="2" type="ORF">BP422_15675</name>
</gene>
<sequence>MTSNNLNNLSIEIKGVKVDMSEVNEQLKILSETIKGLNLPKIEIPPTFIQGVQEWQRISEEFSNTILSQLQSDYLSLKPELDKVFLNLSKTLRTYADSPALVTVLSSSVLTHIDSMPETPSDDLKIAIAKASDVTIDQIREVVREENAQSEAMIKNYVDKKFKESNRSSIITGFAFCILGIFIGAFISMYPEKVREAIADIGQSIEQTVMSFNENEVNSEK</sequence>
<dbReference type="KEGG" id="bfm:BP422_15675"/>
<evidence type="ECO:0000313" key="2">
    <source>
        <dbReference type="EMBL" id="ASJ54879.1"/>
    </source>
</evidence>
<dbReference type="RefSeq" id="WP_088908585.1">
    <property type="nucleotide sequence ID" value="NZ_CP018145.1"/>
</dbReference>
<keyword evidence="1" id="KW-0472">Membrane</keyword>
<organism evidence="2 3">
    <name type="scientific">Brevibacillus formosus</name>
    <dbReference type="NCBI Taxonomy" id="54913"/>
    <lineage>
        <taxon>Bacteria</taxon>
        <taxon>Bacillati</taxon>
        <taxon>Bacillota</taxon>
        <taxon>Bacilli</taxon>
        <taxon>Bacillales</taxon>
        <taxon>Paenibacillaceae</taxon>
        <taxon>Brevibacillus</taxon>
    </lineage>
</organism>